<dbReference type="PANTHER" id="PTHR30535">
    <property type="entry name" value="VITAMIN B12-BINDING PROTEIN"/>
    <property type="match status" value="1"/>
</dbReference>
<feature type="domain" description="Fe/B12 periplasmic-binding" evidence="3">
    <location>
        <begin position="58"/>
        <end position="315"/>
    </location>
</feature>
<evidence type="ECO:0000313" key="4">
    <source>
        <dbReference type="EMBL" id="VAX26424.1"/>
    </source>
</evidence>
<gene>
    <name evidence="4" type="ORF">MNBD_NITROSPINAE05-42</name>
</gene>
<proteinExistence type="predicted"/>
<evidence type="ECO:0000256" key="1">
    <source>
        <dbReference type="ARBA" id="ARBA00022729"/>
    </source>
</evidence>
<dbReference type="CDD" id="cd01143">
    <property type="entry name" value="YvrC"/>
    <property type="match status" value="1"/>
</dbReference>
<dbReference type="Pfam" id="PF01497">
    <property type="entry name" value="Peripla_BP_2"/>
    <property type="match status" value="1"/>
</dbReference>
<dbReference type="AlphaFoldDB" id="A0A3B1CR91"/>
<evidence type="ECO:0000259" key="3">
    <source>
        <dbReference type="PROSITE" id="PS50983"/>
    </source>
</evidence>
<name>A0A3B1CR91_9ZZZZ</name>
<accession>A0A3B1CR91</accession>
<dbReference type="EMBL" id="UOGG01000003">
    <property type="protein sequence ID" value="VAX26424.1"/>
    <property type="molecule type" value="Genomic_DNA"/>
</dbReference>
<feature type="transmembrane region" description="Helical" evidence="2">
    <location>
        <begin position="26"/>
        <end position="48"/>
    </location>
</feature>
<keyword evidence="2" id="KW-0472">Membrane</keyword>
<keyword evidence="2" id="KW-1133">Transmembrane helix</keyword>
<dbReference type="InterPro" id="IPR050902">
    <property type="entry name" value="ABC_Transporter_SBP"/>
</dbReference>
<dbReference type="PROSITE" id="PS50983">
    <property type="entry name" value="FE_B12_PBP"/>
    <property type="match status" value="1"/>
</dbReference>
<dbReference type="PANTHER" id="PTHR30535:SF34">
    <property type="entry name" value="MOLYBDATE-BINDING PROTEIN MOLA"/>
    <property type="match status" value="1"/>
</dbReference>
<reference evidence="4" key="1">
    <citation type="submission" date="2018-06" db="EMBL/GenBank/DDBJ databases">
        <authorList>
            <person name="Zhirakovskaya E."/>
        </authorList>
    </citation>
    <scope>NUCLEOTIDE SEQUENCE</scope>
</reference>
<dbReference type="InterPro" id="IPR054828">
    <property type="entry name" value="Vit_B12_bind_prot"/>
</dbReference>
<evidence type="ECO:0000256" key="2">
    <source>
        <dbReference type="SAM" id="Phobius"/>
    </source>
</evidence>
<dbReference type="GO" id="GO:0071281">
    <property type="term" value="P:cellular response to iron ion"/>
    <property type="evidence" value="ECO:0007669"/>
    <property type="project" value="TreeGrafter"/>
</dbReference>
<keyword evidence="2" id="KW-0812">Transmembrane</keyword>
<keyword evidence="1" id="KW-0732">Signal</keyword>
<dbReference type="SUPFAM" id="SSF53807">
    <property type="entry name" value="Helical backbone' metal receptor"/>
    <property type="match status" value="1"/>
</dbReference>
<sequence>SDQLFAQKETARFSGKIYFPESFRRAFLHPIYLLFLVTLLAFPVTGWAGTRDATPPQRIVSLSPGITEILFAIGAGDRVVGVTDFCNYPEKAKSLPKVGGLLNPSYETLITLRPDLIIHQPNKHKIKNFVDKLSIRNLPISMLSFDEIFSSIKAIGIAVHSEVEADRLIQSMRKKIDFHKKRLAGVSQKSVLLILGISNDTMRELYGVGPKTFLGEMLALAGGKNILSGTQAQYPKVSKEFIIHESPEVIIEIGRTDILTEKSSVKRRKGWQKFSTIRAVKNNDIHIIGADYILIPGPRLVNILPHFVKAIHPEIISNDSVANKSTENARP</sequence>
<feature type="non-terminal residue" evidence="4">
    <location>
        <position position="1"/>
    </location>
</feature>
<protein>
    <submittedName>
        <fullName evidence="4">Vitamin B12 ABC transporter, substrate-binding protein BtuF</fullName>
    </submittedName>
</protein>
<dbReference type="NCBIfam" id="NF038402">
    <property type="entry name" value="TroA_like"/>
    <property type="match status" value="1"/>
</dbReference>
<dbReference type="InterPro" id="IPR002491">
    <property type="entry name" value="ABC_transptr_periplasmic_BD"/>
</dbReference>
<dbReference type="Gene3D" id="3.40.50.1980">
    <property type="entry name" value="Nitrogenase molybdenum iron protein domain"/>
    <property type="match status" value="2"/>
</dbReference>
<organism evidence="4">
    <name type="scientific">hydrothermal vent metagenome</name>
    <dbReference type="NCBI Taxonomy" id="652676"/>
    <lineage>
        <taxon>unclassified sequences</taxon>
        <taxon>metagenomes</taxon>
        <taxon>ecological metagenomes</taxon>
    </lineage>
</organism>